<evidence type="ECO:0000256" key="1">
    <source>
        <dbReference type="SAM" id="SignalP"/>
    </source>
</evidence>
<organism evidence="2">
    <name type="scientific">Anguilla anguilla</name>
    <name type="common">European freshwater eel</name>
    <name type="synonym">Muraena anguilla</name>
    <dbReference type="NCBI Taxonomy" id="7936"/>
    <lineage>
        <taxon>Eukaryota</taxon>
        <taxon>Metazoa</taxon>
        <taxon>Chordata</taxon>
        <taxon>Craniata</taxon>
        <taxon>Vertebrata</taxon>
        <taxon>Euteleostomi</taxon>
        <taxon>Actinopterygii</taxon>
        <taxon>Neopterygii</taxon>
        <taxon>Teleostei</taxon>
        <taxon>Anguilliformes</taxon>
        <taxon>Anguillidae</taxon>
        <taxon>Anguilla</taxon>
    </lineage>
</organism>
<keyword evidence="1" id="KW-0732">Signal</keyword>
<dbReference type="AlphaFoldDB" id="A0A0E9S869"/>
<feature type="chain" id="PRO_5002432002" evidence="1">
    <location>
        <begin position="21"/>
        <end position="50"/>
    </location>
</feature>
<evidence type="ECO:0000313" key="2">
    <source>
        <dbReference type="EMBL" id="JAH36860.1"/>
    </source>
</evidence>
<name>A0A0E9S869_ANGAN</name>
<accession>A0A0E9S869</accession>
<protein>
    <submittedName>
        <fullName evidence="2">Uncharacterized protein</fullName>
    </submittedName>
</protein>
<feature type="signal peptide" evidence="1">
    <location>
        <begin position="1"/>
        <end position="20"/>
    </location>
</feature>
<sequence>MIKLTLVFFVFFLLFCLTNQIQELHVTIATSITDQFIVNNHCFGIAYFSK</sequence>
<reference evidence="2" key="2">
    <citation type="journal article" date="2015" name="Fish Shellfish Immunol.">
        <title>Early steps in the European eel (Anguilla anguilla)-Vibrio vulnificus interaction in the gills: Role of the RtxA13 toxin.</title>
        <authorList>
            <person name="Callol A."/>
            <person name="Pajuelo D."/>
            <person name="Ebbesson L."/>
            <person name="Teles M."/>
            <person name="MacKenzie S."/>
            <person name="Amaro C."/>
        </authorList>
    </citation>
    <scope>NUCLEOTIDE SEQUENCE</scope>
</reference>
<proteinExistence type="predicted"/>
<reference evidence="2" key="1">
    <citation type="submission" date="2014-11" db="EMBL/GenBank/DDBJ databases">
        <authorList>
            <person name="Amaro Gonzalez C."/>
        </authorList>
    </citation>
    <scope>NUCLEOTIDE SEQUENCE</scope>
</reference>
<dbReference type="EMBL" id="GBXM01071717">
    <property type="protein sequence ID" value="JAH36860.1"/>
    <property type="molecule type" value="Transcribed_RNA"/>
</dbReference>